<dbReference type="eggNOG" id="COG2070">
    <property type="taxonomic scope" value="Bacteria"/>
</dbReference>
<evidence type="ECO:0000313" key="11">
    <source>
        <dbReference type="Proteomes" id="UP000008366"/>
    </source>
</evidence>
<dbReference type="Gene3D" id="3.20.20.70">
    <property type="entry name" value="Aldolase class I"/>
    <property type="match status" value="1"/>
</dbReference>
<comment type="caution">
    <text evidence="10">The sequence shown here is derived from an EMBL/GenBank/DDBJ whole genome shotgun (WGS) entry which is preliminary data.</text>
</comment>
<comment type="cofactor">
    <cofactor evidence="1">
        <name>FMN</name>
        <dbReference type="ChEBI" id="CHEBI:58210"/>
    </cofactor>
</comment>
<dbReference type="PANTHER" id="PTHR42747">
    <property type="entry name" value="NITRONATE MONOOXYGENASE-RELATED"/>
    <property type="match status" value="1"/>
</dbReference>
<organism evidence="10 11">
    <name type="scientific">Kineosphaera limosa NBRC 100340</name>
    <dbReference type="NCBI Taxonomy" id="1184609"/>
    <lineage>
        <taxon>Bacteria</taxon>
        <taxon>Bacillati</taxon>
        <taxon>Actinomycetota</taxon>
        <taxon>Actinomycetes</taxon>
        <taxon>Micrococcales</taxon>
        <taxon>Dermatophilaceae</taxon>
        <taxon>Kineosphaera</taxon>
    </lineage>
</organism>
<evidence type="ECO:0000256" key="3">
    <source>
        <dbReference type="ARBA" id="ARBA00022575"/>
    </source>
</evidence>
<evidence type="ECO:0000256" key="7">
    <source>
        <dbReference type="ARBA" id="ARBA00023033"/>
    </source>
</evidence>
<keyword evidence="3" id="KW-0216">Detoxification</keyword>
<dbReference type="SUPFAM" id="SSF51412">
    <property type="entry name" value="Inosine monophosphate dehydrogenase (IMPDH)"/>
    <property type="match status" value="1"/>
</dbReference>
<dbReference type="InterPro" id="IPR004136">
    <property type="entry name" value="NMO"/>
</dbReference>
<dbReference type="Proteomes" id="UP000008366">
    <property type="component" value="Unassembled WGS sequence"/>
</dbReference>
<protein>
    <recommendedName>
        <fullName evidence="8">Propionate 3-nitronate monooxygenase</fullName>
    </recommendedName>
</protein>
<dbReference type="InterPro" id="IPR013785">
    <property type="entry name" value="Aldolase_TIM"/>
</dbReference>
<dbReference type="OrthoDB" id="9778912at2"/>
<comment type="similarity">
    <text evidence="2">Belongs to the nitronate monooxygenase family. NMO class I subfamily.</text>
</comment>
<dbReference type="CDD" id="cd04730">
    <property type="entry name" value="NPD_like"/>
    <property type="match status" value="1"/>
</dbReference>
<dbReference type="PANTHER" id="PTHR42747:SF3">
    <property type="entry name" value="NITRONATE MONOOXYGENASE-RELATED"/>
    <property type="match status" value="1"/>
</dbReference>
<dbReference type="GO" id="GO:0009636">
    <property type="term" value="P:response to toxic substance"/>
    <property type="evidence" value="ECO:0007669"/>
    <property type="project" value="UniProtKB-KW"/>
</dbReference>
<keyword evidence="6" id="KW-0560">Oxidoreductase</keyword>
<dbReference type="STRING" id="1184609.KILIM_017_00410"/>
<evidence type="ECO:0000256" key="1">
    <source>
        <dbReference type="ARBA" id="ARBA00001917"/>
    </source>
</evidence>
<dbReference type="RefSeq" id="WP_006591728.1">
    <property type="nucleotide sequence ID" value="NZ_BAHD01000017.1"/>
</dbReference>
<keyword evidence="4" id="KW-0285">Flavoprotein</keyword>
<comment type="catalytic activity">
    <reaction evidence="9">
        <text>3 propionate 3-nitronate + 3 O2 + H2O = 3 3-oxopropanoate + 2 nitrate + nitrite + H2O2 + 3 H(+)</text>
        <dbReference type="Rhea" id="RHEA:57332"/>
        <dbReference type="ChEBI" id="CHEBI:15377"/>
        <dbReference type="ChEBI" id="CHEBI:15378"/>
        <dbReference type="ChEBI" id="CHEBI:15379"/>
        <dbReference type="ChEBI" id="CHEBI:16240"/>
        <dbReference type="ChEBI" id="CHEBI:16301"/>
        <dbReference type="ChEBI" id="CHEBI:17632"/>
        <dbReference type="ChEBI" id="CHEBI:33190"/>
        <dbReference type="ChEBI" id="CHEBI:136067"/>
    </reaction>
</comment>
<dbReference type="GO" id="GO:0018580">
    <property type="term" value="F:nitronate monooxygenase activity"/>
    <property type="evidence" value="ECO:0007669"/>
    <property type="project" value="InterPro"/>
</dbReference>
<dbReference type="GO" id="GO:0051213">
    <property type="term" value="F:dioxygenase activity"/>
    <property type="evidence" value="ECO:0007669"/>
    <property type="project" value="UniProtKB-KW"/>
</dbReference>
<evidence type="ECO:0000313" key="10">
    <source>
        <dbReference type="EMBL" id="GAB95196.1"/>
    </source>
</evidence>
<evidence type="ECO:0000256" key="8">
    <source>
        <dbReference type="ARBA" id="ARBA00031155"/>
    </source>
</evidence>
<accession>K6WN04</accession>
<proteinExistence type="inferred from homology"/>
<evidence type="ECO:0000256" key="9">
    <source>
        <dbReference type="ARBA" id="ARBA00049401"/>
    </source>
</evidence>
<sequence length="351" mass="36358">MPSPSLGSATVPWPLTPLPVVAAPMAGGPSTPQLAAAVSTAGGLGFLAAGYRSAAEVAAQVRATRALTAAPFGVNVFVPNVEGDAGRQRAQRTAVDAYIDLLSAEAMRLGVELPQPRWDDTDDWDEKIEVLLDDPVAVVSFTFGVPDPQVVHRLHEVGSCVAVTVTCEAEADAAQQAGADALIVQGFEAGGHRGTHDVASTPNSLDHIELLRLLAGAEVPLIAAGGVTTPGDTRRALGLGAVAVQAGTAYLLADEAGTNQWYRQALRDGDRGTGITRAFSGRPARGLRNRFMDTFDDLAPAVFPAVDQLTKPLRARAGQLGDVEGLSLWAGAGWRAASDTAAADITFRLAG</sequence>
<dbReference type="AlphaFoldDB" id="K6WN04"/>
<reference evidence="10 11" key="1">
    <citation type="submission" date="2012-08" db="EMBL/GenBank/DDBJ databases">
        <title>Whole genome shotgun sequence of Kineosphaera limosa NBRC 100340.</title>
        <authorList>
            <person name="Yoshida I."/>
            <person name="Isaki S."/>
            <person name="Hosoyama A."/>
            <person name="Tsuchikane K."/>
            <person name="Katsumata H."/>
            <person name="Ando Y."/>
            <person name="Ohji S."/>
            <person name="Hamada M."/>
            <person name="Tamura T."/>
            <person name="Yamazoe A."/>
            <person name="Yamazaki S."/>
            <person name="Fujita N."/>
        </authorList>
    </citation>
    <scope>NUCLEOTIDE SEQUENCE [LARGE SCALE GENOMIC DNA]</scope>
    <source>
        <strain evidence="10 11">NBRC 100340</strain>
    </source>
</reference>
<evidence type="ECO:0000256" key="6">
    <source>
        <dbReference type="ARBA" id="ARBA00023002"/>
    </source>
</evidence>
<keyword evidence="7" id="KW-0503">Monooxygenase</keyword>
<evidence type="ECO:0000256" key="2">
    <source>
        <dbReference type="ARBA" id="ARBA00009881"/>
    </source>
</evidence>
<keyword evidence="5" id="KW-0288">FMN</keyword>
<evidence type="ECO:0000256" key="5">
    <source>
        <dbReference type="ARBA" id="ARBA00022643"/>
    </source>
</evidence>
<keyword evidence="11" id="KW-1185">Reference proteome</keyword>
<name>K6WN04_9MICO</name>
<evidence type="ECO:0000256" key="4">
    <source>
        <dbReference type="ARBA" id="ARBA00022630"/>
    </source>
</evidence>
<dbReference type="Pfam" id="PF03060">
    <property type="entry name" value="NMO"/>
    <property type="match status" value="1"/>
</dbReference>
<keyword evidence="10" id="KW-0223">Dioxygenase</keyword>
<dbReference type="EMBL" id="BAHD01000017">
    <property type="protein sequence ID" value="GAB95196.1"/>
    <property type="molecule type" value="Genomic_DNA"/>
</dbReference>
<gene>
    <name evidence="10" type="ORF">KILIM_017_00410</name>
</gene>